<dbReference type="InterPro" id="IPR027417">
    <property type="entry name" value="P-loop_NTPase"/>
</dbReference>
<keyword evidence="1" id="KW-1133">Transmembrane helix</keyword>
<dbReference type="AlphaFoldDB" id="A0A348AJ69"/>
<keyword evidence="1" id="KW-0472">Membrane</keyword>
<feature type="domain" description="CHASE2" evidence="2">
    <location>
        <begin position="717"/>
        <end position="1025"/>
    </location>
</feature>
<dbReference type="Pfam" id="PF05226">
    <property type="entry name" value="CHASE2"/>
    <property type="match status" value="1"/>
</dbReference>
<dbReference type="EMBL" id="AP018449">
    <property type="protein sequence ID" value="BBB91117.1"/>
    <property type="molecule type" value="Genomic_DNA"/>
</dbReference>
<dbReference type="OrthoDB" id="1956031at2"/>
<sequence>MRTLHIFISSPGDVGQERLLAQRVIERLSGEFAAFFKLECFLWENLAVKATSHFQDQIGDDLSQADIMICIIWQRLGTQLPGHYVKEDGTPYLSGTEWEFETAARLYRETGKPLFLVYRKTKKPDPVYLDEQDRQEREKQRRLVAEFWRTRFGDHIEGFKAAYTGFETAEEFEEKLEVHLRDVIKKQVPDVWTEDQEDAIRTSWFSGSPYRGLETFEEEHAPVFFGRTKAVTEIKDLLVRQAADGRPFLMIFGGSGSGKSSVVRAGVIPTLTHPGVIEGVDLWRRCIFRPGDAGGDPFRAMAQALNTAKGLPELFIDGKDPAQVAAEFGDDSVQAEKLLTQALEAAAAAMAKQEALAALPVAKLLVVIDQAEELFTAGPDAAGRRRFVQLAAQLAAAGLVWFLGTMRSDFYARCAEIPELVELKSGSGQYDLLPPSFSEIGQIILKPTYAAGLRFEKNVMTGQTLDEVLHEAAAANRSALPLLEFTLAELYKQRQGNILTFAAYHDMGGMEGALARNAERVFASLPPAVQAVFPDIFRAITTIDDHEDEKVSGRRVDLAVITISGEHKQYVDAFVQARLLVVGTGSDGAAAVGVAHESLLRSWPRVQAWLNEEKDFLRLRNRLLEATLRWQEENRRDEYLLPAGKPLNDARDALKRCPAHLDGPIVAFIEASLNLAKRRRRNRRLAAVAACVALIGGFYAFMGTTWGEKMVELRHDIETVMVGGVDILTAEKFGWVSDQLAFIDIDHETYLKWGKPELTPRDKLAELIEMLHRSGVKVIALDIFLDEADYQFPDRDARLRQVLQAIKNDPNGPKIIFPVKMYSDGMLGTNIFDDLIDNQDKFFKSVPWATVASNYDNKMRFWYPYDIYTRPDGSAATVWGTPLLAAALGGNAADQLHTLGRQIALAAGNGKNSNLYAVTMHFGNKEVKANFADKTRYENHRIKYYLVPEGVLRKDDPGNLFLKSFKVSGLGKYLSPRGDVPLLRGKIVVVGNSSPDKHDSYPTPLGTMPGMYVHGNVINSIILGL</sequence>
<reference evidence="3 4" key="1">
    <citation type="journal article" date="2018" name="Int. J. Syst. Evol. Microbiol.">
        <title>Methylomusa anaerophila gen. nov., sp. nov., an anaerobic methanol-utilizing bacterium isolated from a microbial fuel cell.</title>
        <authorList>
            <person name="Amano N."/>
            <person name="Yamamuro A."/>
            <person name="Miyahara M."/>
            <person name="Kouzuma A."/>
            <person name="Abe T."/>
            <person name="Watanabe K."/>
        </authorList>
    </citation>
    <scope>NUCLEOTIDE SEQUENCE [LARGE SCALE GENOMIC DNA]</scope>
    <source>
        <strain evidence="3 4">MMFC1</strain>
    </source>
</reference>
<proteinExistence type="predicted"/>
<evidence type="ECO:0000259" key="2">
    <source>
        <dbReference type="SMART" id="SM01080"/>
    </source>
</evidence>
<keyword evidence="1" id="KW-0812">Transmembrane</keyword>
<dbReference type="KEGG" id="mana:MAMMFC1_01786"/>
<dbReference type="Pfam" id="PF20703">
    <property type="entry name" value="nSTAND1"/>
    <property type="match status" value="1"/>
</dbReference>
<dbReference type="SUPFAM" id="SSF52540">
    <property type="entry name" value="P-loop containing nucleoside triphosphate hydrolases"/>
    <property type="match status" value="1"/>
</dbReference>
<dbReference type="SMART" id="SM01080">
    <property type="entry name" value="CHASE2"/>
    <property type="match status" value="1"/>
</dbReference>
<dbReference type="InterPro" id="IPR007890">
    <property type="entry name" value="CHASE2"/>
</dbReference>
<dbReference type="InterPro" id="IPR049052">
    <property type="entry name" value="nSTAND1"/>
</dbReference>
<protein>
    <submittedName>
        <fullName evidence="3">CHASE2 domain protein</fullName>
    </submittedName>
</protein>
<dbReference type="Proteomes" id="UP000276437">
    <property type="component" value="Chromosome"/>
</dbReference>
<evidence type="ECO:0000256" key="1">
    <source>
        <dbReference type="SAM" id="Phobius"/>
    </source>
</evidence>
<evidence type="ECO:0000313" key="3">
    <source>
        <dbReference type="EMBL" id="BBB91117.1"/>
    </source>
</evidence>
<feature type="transmembrane region" description="Helical" evidence="1">
    <location>
        <begin position="387"/>
        <end position="404"/>
    </location>
</feature>
<organism evidence="3 4">
    <name type="scientific">Methylomusa anaerophila</name>
    <dbReference type="NCBI Taxonomy" id="1930071"/>
    <lineage>
        <taxon>Bacteria</taxon>
        <taxon>Bacillati</taxon>
        <taxon>Bacillota</taxon>
        <taxon>Negativicutes</taxon>
        <taxon>Selenomonadales</taxon>
        <taxon>Sporomusaceae</taxon>
        <taxon>Methylomusa</taxon>
    </lineage>
</organism>
<dbReference type="Gene3D" id="3.40.50.300">
    <property type="entry name" value="P-loop containing nucleotide triphosphate hydrolases"/>
    <property type="match status" value="1"/>
</dbReference>
<feature type="transmembrane region" description="Helical" evidence="1">
    <location>
        <begin position="685"/>
        <end position="706"/>
    </location>
</feature>
<evidence type="ECO:0000313" key="4">
    <source>
        <dbReference type="Proteomes" id="UP000276437"/>
    </source>
</evidence>
<name>A0A348AJ69_9FIRM</name>
<keyword evidence="4" id="KW-1185">Reference proteome</keyword>
<dbReference type="RefSeq" id="WP_126308180.1">
    <property type="nucleotide sequence ID" value="NZ_AP018449.1"/>
</dbReference>
<gene>
    <name evidence="3" type="ORF">MAMMFC1_01786</name>
</gene>
<accession>A0A348AJ69</accession>